<dbReference type="CDD" id="cd07043">
    <property type="entry name" value="STAS_anti-anti-sigma_factors"/>
    <property type="match status" value="1"/>
</dbReference>
<dbReference type="SUPFAM" id="SSF52091">
    <property type="entry name" value="SpoIIaa-like"/>
    <property type="match status" value="1"/>
</dbReference>
<proteinExistence type="predicted"/>
<dbReference type="Proteomes" id="UP000001962">
    <property type="component" value="Chromosome"/>
</dbReference>
<gene>
    <name evidence="2" type="ordered locus">Mlg_2416</name>
</gene>
<dbReference type="GO" id="GO:0043856">
    <property type="term" value="F:anti-sigma factor antagonist activity"/>
    <property type="evidence" value="ECO:0007669"/>
    <property type="project" value="TreeGrafter"/>
</dbReference>
<dbReference type="RefSeq" id="WP_011630149.1">
    <property type="nucleotide sequence ID" value="NC_008340.1"/>
</dbReference>
<dbReference type="PANTHER" id="PTHR33495">
    <property type="entry name" value="ANTI-SIGMA FACTOR ANTAGONIST TM_1081-RELATED-RELATED"/>
    <property type="match status" value="1"/>
</dbReference>
<dbReference type="eggNOG" id="COG1366">
    <property type="taxonomic scope" value="Bacteria"/>
</dbReference>
<dbReference type="HOGENOM" id="CLU_115403_9_1_6"/>
<dbReference type="AlphaFoldDB" id="Q0A5Y1"/>
<evidence type="ECO:0000313" key="3">
    <source>
        <dbReference type="Proteomes" id="UP000001962"/>
    </source>
</evidence>
<dbReference type="PROSITE" id="PS50801">
    <property type="entry name" value="STAS"/>
    <property type="match status" value="1"/>
</dbReference>
<evidence type="ECO:0000259" key="1">
    <source>
        <dbReference type="PROSITE" id="PS50801"/>
    </source>
</evidence>
<accession>Q0A5Y1</accession>
<protein>
    <submittedName>
        <fullName evidence="2">Anti-sigma-factor antagonist</fullName>
    </submittedName>
</protein>
<dbReference type="InterPro" id="IPR002645">
    <property type="entry name" value="STAS_dom"/>
</dbReference>
<dbReference type="Pfam" id="PF13466">
    <property type="entry name" value="STAS_2"/>
    <property type="match status" value="1"/>
</dbReference>
<organism evidence="2 3">
    <name type="scientific">Alkalilimnicola ehrlichii (strain ATCC BAA-1101 / DSM 17681 / MLHE-1)</name>
    <dbReference type="NCBI Taxonomy" id="187272"/>
    <lineage>
        <taxon>Bacteria</taxon>
        <taxon>Pseudomonadati</taxon>
        <taxon>Pseudomonadota</taxon>
        <taxon>Gammaproteobacteria</taxon>
        <taxon>Chromatiales</taxon>
        <taxon>Ectothiorhodospiraceae</taxon>
        <taxon>Alkalilimnicola</taxon>
    </lineage>
</organism>
<keyword evidence="3" id="KW-1185">Reference proteome</keyword>
<dbReference type="Gene3D" id="3.30.750.24">
    <property type="entry name" value="STAS domain"/>
    <property type="match status" value="1"/>
</dbReference>
<name>Q0A5Y1_ALKEH</name>
<dbReference type="InterPro" id="IPR036513">
    <property type="entry name" value="STAS_dom_sf"/>
</dbReference>
<dbReference type="EMBL" id="CP000453">
    <property type="protein sequence ID" value="ABI57756.1"/>
    <property type="molecule type" value="Genomic_DNA"/>
</dbReference>
<dbReference type="KEGG" id="aeh:Mlg_2416"/>
<dbReference type="PANTHER" id="PTHR33495:SF15">
    <property type="entry name" value="STAS DOMAIN-CONTAINING PROTEIN"/>
    <property type="match status" value="1"/>
</dbReference>
<dbReference type="OrthoDB" id="278639at2"/>
<reference evidence="3" key="1">
    <citation type="submission" date="2006-08" db="EMBL/GenBank/DDBJ databases">
        <title>Complete sequence of Alkalilimnicola ehrilichei MLHE-1.</title>
        <authorList>
            <person name="Copeland A."/>
            <person name="Lucas S."/>
            <person name="Lapidus A."/>
            <person name="Barry K."/>
            <person name="Detter J.C."/>
            <person name="Glavina del Rio T."/>
            <person name="Hammon N."/>
            <person name="Israni S."/>
            <person name="Dalin E."/>
            <person name="Tice H."/>
            <person name="Pitluck S."/>
            <person name="Sims D."/>
            <person name="Brettin T."/>
            <person name="Bruce D."/>
            <person name="Han C."/>
            <person name="Tapia R."/>
            <person name="Gilna P."/>
            <person name="Schmutz J."/>
            <person name="Larimer F."/>
            <person name="Land M."/>
            <person name="Hauser L."/>
            <person name="Kyrpides N."/>
            <person name="Mikhailova N."/>
            <person name="Oremland R.S."/>
            <person name="Hoeft S.E."/>
            <person name="Switzer-Blum J."/>
            <person name="Kulp T."/>
            <person name="King G."/>
            <person name="Tabita R."/>
            <person name="Witte B."/>
            <person name="Santini J.M."/>
            <person name="Basu P."/>
            <person name="Hollibaugh J.T."/>
            <person name="Xie G."/>
            <person name="Stolz J.F."/>
            <person name="Richardson P."/>
        </authorList>
    </citation>
    <scope>NUCLEOTIDE SEQUENCE [LARGE SCALE GENOMIC DNA]</scope>
    <source>
        <strain evidence="3">ATCC BAA-1101 / DSM 17681 / MLHE-1</strain>
    </source>
</reference>
<sequence>MSVNAYTARNGKELVLEIQGRFDFGLHKPFRRAYRGRAGLETYRVDLRQAESMDSSALGMLLLLREHASGQGARVVLRHCQEEVDEILRTANFQKLFEIERSPAPPRPVKAE</sequence>
<dbReference type="InterPro" id="IPR058548">
    <property type="entry name" value="MlaB-like_STAS"/>
</dbReference>
<evidence type="ECO:0000313" key="2">
    <source>
        <dbReference type="EMBL" id="ABI57756.1"/>
    </source>
</evidence>
<feature type="domain" description="STAS" evidence="1">
    <location>
        <begin position="14"/>
        <end position="112"/>
    </location>
</feature>